<proteinExistence type="predicted"/>
<comment type="caution">
    <text evidence="2">The sequence shown here is derived from an EMBL/GenBank/DDBJ whole genome shotgun (WGS) entry which is preliminary data.</text>
</comment>
<feature type="region of interest" description="Disordered" evidence="1">
    <location>
        <begin position="99"/>
        <end position="124"/>
    </location>
</feature>
<dbReference type="EMBL" id="BSYR01000014">
    <property type="protein sequence ID" value="GMI77615.1"/>
    <property type="molecule type" value="Genomic_DNA"/>
</dbReference>
<evidence type="ECO:0000313" key="2">
    <source>
        <dbReference type="EMBL" id="GMI77615.1"/>
    </source>
</evidence>
<dbReference type="Proteomes" id="UP001165190">
    <property type="component" value="Unassembled WGS sequence"/>
</dbReference>
<evidence type="ECO:0000313" key="3">
    <source>
        <dbReference type="Proteomes" id="UP001165190"/>
    </source>
</evidence>
<dbReference type="AlphaFoldDB" id="A0A9W7LWH5"/>
<reference evidence="2" key="1">
    <citation type="submission" date="2023-05" db="EMBL/GenBank/DDBJ databases">
        <title>Genome and transcriptome analyses reveal genes involved in the formation of fine ridges on petal epidermal cells in Hibiscus trionum.</title>
        <authorList>
            <person name="Koshimizu S."/>
            <person name="Masuda S."/>
            <person name="Ishii T."/>
            <person name="Shirasu K."/>
            <person name="Hoshino A."/>
            <person name="Arita M."/>
        </authorList>
    </citation>
    <scope>NUCLEOTIDE SEQUENCE</scope>
    <source>
        <strain evidence="2">Hamamatsu line</strain>
    </source>
</reference>
<name>A0A9W7LWH5_HIBTR</name>
<organism evidence="2 3">
    <name type="scientific">Hibiscus trionum</name>
    <name type="common">Flower of an hour</name>
    <dbReference type="NCBI Taxonomy" id="183268"/>
    <lineage>
        <taxon>Eukaryota</taxon>
        <taxon>Viridiplantae</taxon>
        <taxon>Streptophyta</taxon>
        <taxon>Embryophyta</taxon>
        <taxon>Tracheophyta</taxon>
        <taxon>Spermatophyta</taxon>
        <taxon>Magnoliopsida</taxon>
        <taxon>eudicotyledons</taxon>
        <taxon>Gunneridae</taxon>
        <taxon>Pentapetalae</taxon>
        <taxon>rosids</taxon>
        <taxon>malvids</taxon>
        <taxon>Malvales</taxon>
        <taxon>Malvaceae</taxon>
        <taxon>Malvoideae</taxon>
        <taxon>Hibiscus</taxon>
    </lineage>
</organism>
<gene>
    <name evidence="2" type="ORF">HRI_001430800</name>
</gene>
<evidence type="ECO:0000256" key="1">
    <source>
        <dbReference type="SAM" id="MobiDB-lite"/>
    </source>
</evidence>
<protein>
    <submittedName>
        <fullName evidence="2">Uncharacterized protein</fullName>
    </submittedName>
</protein>
<sequence length="189" mass="21160">MIPQQWASQCGNHCTKKYTSLTEIPWRVFCKKGCDNDADTWDECLSECTDLCYKAPVLKDQQWSSYIDRSPGNVKQSEECYSACLSGCGYKLELCKDDDDGETTTDPPKEKPLNPAASKPGEPTKKHAIISSHCLGAVLVKKHSSFFSSLVALVNLQTSISSFPVLYRDVNEACRSDFVYDRLLTVEIR</sequence>
<dbReference type="OrthoDB" id="1006403at2759"/>
<accession>A0A9W7LWH5</accession>
<dbReference type="PANTHER" id="PTHR36053:SF1">
    <property type="entry name" value="OS04G0680300 PROTEIN"/>
    <property type="match status" value="1"/>
</dbReference>
<keyword evidence="3" id="KW-1185">Reference proteome</keyword>
<dbReference type="PANTHER" id="PTHR36053">
    <property type="entry name" value="OSJNBB0017I01.18 PROTEIN"/>
    <property type="match status" value="1"/>
</dbReference>